<name>A0A1I8BIP6_MELHA</name>
<sequence>MIKSSNNNELSLLFEVMQNQLLQQILKQNFCSDNSQKKDNNVYEIQQFVIQKQEEKINSLIEKMTQQSILHDKQIKELEEKITEKVERSVFDINHKISDVSNDLIKLKKENWDRVLRIYGQFKFNREATEPTCNSLFYFEVKFKITQIDVTTIGVDNILAVVYFTSIMMPDDSEKIIFISCSKFGKIYYPGKSWSDGDVCGCGVVFPPFCIPKKQPYVFFTKNGKLFEKAIALQDPIDSFRPFFGGHSCNVETNFGNNLEKKPFIYYVTKHVTPKTFFKETEFSHT</sequence>
<accession>A0A1I8BIP6</accession>
<evidence type="ECO:0000256" key="1">
    <source>
        <dbReference type="SAM" id="Coils"/>
    </source>
</evidence>
<feature type="coiled-coil region" evidence="1">
    <location>
        <begin position="50"/>
        <end position="81"/>
    </location>
</feature>
<keyword evidence="1" id="KW-0175">Coiled coil</keyword>
<dbReference type="Gene3D" id="2.60.120.920">
    <property type="match status" value="1"/>
</dbReference>
<evidence type="ECO:0000313" key="3">
    <source>
        <dbReference type="WBParaSite" id="MhA1_Contig2417.frz3.gene1"/>
    </source>
</evidence>
<evidence type="ECO:0000313" key="2">
    <source>
        <dbReference type="Proteomes" id="UP000095281"/>
    </source>
</evidence>
<reference evidence="3" key="1">
    <citation type="submission" date="2016-11" db="UniProtKB">
        <authorList>
            <consortium name="WormBaseParasite"/>
        </authorList>
    </citation>
    <scope>IDENTIFICATION</scope>
</reference>
<protein>
    <submittedName>
        <fullName evidence="3">PHR domain-containing protein</fullName>
    </submittedName>
</protein>
<proteinExistence type="predicted"/>
<dbReference type="WBParaSite" id="MhA1_Contig2417.frz3.gene1">
    <property type="protein sequence ID" value="MhA1_Contig2417.frz3.gene1"/>
    <property type="gene ID" value="MhA1_Contig2417.frz3.gene1"/>
</dbReference>
<dbReference type="Proteomes" id="UP000095281">
    <property type="component" value="Unplaced"/>
</dbReference>
<organism evidence="2 3">
    <name type="scientific">Meloidogyne hapla</name>
    <name type="common">Root-knot nematode worm</name>
    <dbReference type="NCBI Taxonomy" id="6305"/>
    <lineage>
        <taxon>Eukaryota</taxon>
        <taxon>Metazoa</taxon>
        <taxon>Ecdysozoa</taxon>
        <taxon>Nematoda</taxon>
        <taxon>Chromadorea</taxon>
        <taxon>Rhabditida</taxon>
        <taxon>Tylenchina</taxon>
        <taxon>Tylenchomorpha</taxon>
        <taxon>Tylenchoidea</taxon>
        <taxon>Meloidogynidae</taxon>
        <taxon>Meloidogyninae</taxon>
        <taxon>Meloidogyne</taxon>
    </lineage>
</organism>
<dbReference type="InterPro" id="IPR043136">
    <property type="entry name" value="B30.2/SPRY_sf"/>
</dbReference>
<dbReference type="AlphaFoldDB" id="A0A1I8BIP6"/>
<keyword evidence="2" id="KW-1185">Reference proteome</keyword>